<protein>
    <submittedName>
        <fullName evidence="1">Uncharacterized protein</fullName>
    </submittedName>
</protein>
<dbReference type="EMBL" id="JALNTZ010001748">
    <property type="protein sequence ID" value="KAJ3623624.1"/>
    <property type="molecule type" value="Genomic_DNA"/>
</dbReference>
<proteinExistence type="predicted"/>
<gene>
    <name evidence="1" type="ORF">Zmor_004395</name>
</gene>
<evidence type="ECO:0000313" key="1">
    <source>
        <dbReference type="EMBL" id="KAJ3623624.1"/>
    </source>
</evidence>
<reference evidence="1" key="1">
    <citation type="journal article" date="2023" name="G3 (Bethesda)">
        <title>Whole genome assemblies of Zophobas morio and Tenebrio molitor.</title>
        <authorList>
            <person name="Kaur S."/>
            <person name="Stinson S.A."/>
            <person name="diCenzo G.C."/>
        </authorList>
    </citation>
    <scope>NUCLEOTIDE SEQUENCE</scope>
    <source>
        <strain evidence="1">QUZm001</strain>
    </source>
</reference>
<dbReference type="Proteomes" id="UP001168821">
    <property type="component" value="Unassembled WGS sequence"/>
</dbReference>
<accession>A0AA38LZF3</accession>
<comment type="caution">
    <text evidence="1">The sequence shown here is derived from an EMBL/GenBank/DDBJ whole genome shotgun (WGS) entry which is preliminary data.</text>
</comment>
<evidence type="ECO:0000313" key="2">
    <source>
        <dbReference type="Proteomes" id="UP001168821"/>
    </source>
</evidence>
<dbReference type="AlphaFoldDB" id="A0AA38LZF3"/>
<sequence length="91" mass="10832">MAFLMYLRQSDNKPPYRPSEKMLMEHLYNKLKKVLKLPFVEILFFRQVEDREQKPRYGETALNARRIKRNPLQIILLPSARLLASLTVDNS</sequence>
<organism evidence="1 2">
    <name type="scientific">Zophobas morio</name>
    <dbReference type="NCBI Taxonomy" id="2755281"/>
    <lineage>
        <taxon>Eukaryota</taxon>
        <taxon>Metazoa</taxon>
        <taxon>Ecdysozoa</taxon>
        <taxon>Arthropoda</taxon>
        <taxon>Hexapoda</taxon>
        <taxon>Insecta</taxon>
        <taxon>Pterygota</taxon>
        <taxon>Neoptera</taxon>
        <taxon>Endopterygota</taxon>
        <taxon>Coleoptera</taxon>
        <taxon>Polyphaga</taxon>
        <taxon>Cucujiformia</taxon>
        <taxon>Tenebrionidae</taxon>
        <taxon>Zophobas</taxon>
    </lineage>
</organism>
<name>A0AA38LZF3_9CUCU</name>
<keyword evidence="2" id="KW-1185">Reference proteome</keyword>